<gene>
    <name evidence="1" type="ORF">HMPREF0742_01603</name>
</gene>
<dbReference type="Proteomes" id="UP000017174">
    <property type="component" value="Unassembled WGS sequence"/>
</dbReference>
<evidence type="ECO:0000313" key="1">
    <source>
        <dbReference type="EMBL" id="ERT65803.1"/>
    </source>
</evidence>
<name>U7V4X6_9MICC</name>
<protein>
    <submittedName>
        <fullName evidence="1">Uncharacterized protein</fullName>
    </submittedName>
</protein>
<dbReference type="EMBL" id="AXZG01000047">
    <property type="protein sequence ID" value="ERT65803.1"/>
    <property type="molecule type" value="Genomic_DNA"/>
</dbReference>
<organism evidence="1 2">
    <name type="scientific">Rothia aeria F0184</name>
    <dbReference type="NCBI Taxonomy" id="888019"/>
    <lineage>
        <taxon>Bacteria</taxon>
        <taxon>Bacillati</taxon>
        <taxon>Actinomycetota</taxon>
        <taxon>Actinomycetes</taxon>
        <taxon>Micrococcales</taxon>
        <taxon>Micrococcaceae</taxon>
        <taxon>Rothia</taxon>
    </lineage>
</organism>
<accession>U7V4X6</accession>
<evidence type="ECO:0000313" key="2">
    <source>
        <dbReference type="Proteomes" id="UP000017174"/>
    </source>
</evidence>
<proteinExistence type="predicted"/>
<dbReference type="AlphaFoldDB" id="U7V4X6"/>
<comment type="caution">
    <text evidence="1">The sequence shown here is derived from an EMBL/GenBank/DDBJ whole genome shotgun (WGS) entry which is preliminary data.</text>
</comment>
<reference evidence="1 2" key="1">
    <citation type="submission" date="2013-08" db="EMBL/GenBank/DDBJ databases">
        <authorList>
            <person name="Weinstock G."/>
            <person name="Sodergren E."/>
            <person name="Wylie T."/>
            <person name="Fulton L."/>
            <person name="Fulton R."/>
            <person name="Fronick C."/>
            <person name="O'Laughlin M."/>
            <person name="Godfrey J."/>
            <person name="Miner T."/>
            <person name="Herter B."/>
            <person name="Appelbaum E."/>
            <person name="Cordes M."/>
            <person name="Lek S."/>
            <person name="Wollam A."/>
            <person name="Pepin K.H."/>
            <person name="Palsikar V.B."/>
            <person name="Mitreva M."/>
            <person name="Wilson R.K."/>
        </authorList>
    </citation>
    <scope>NUCLEOTIDE SEQUENCE [LARGE SCALE GENOMIC DNA]</scope>
    <source>
        <strain evidence="1 2">F0184</strain>
    </source>
</reference>
<dbReference type="HOGENOM" id="CLU_3221544_0_0_11"/>
<sequence>MMRAVSVRYHSPLVRIREKRVFGRKGEKISPSWSKIRFSLLNLA</sequence>